<organism evidence="2 3">
    <name type="scientific">Bacillus infantis</name>
    <dbReference type="NCBI Taxonomy" id="324767"/>
    <lineage>
        <taxon>Bacteria</taxon>
        <taxon>Bacillati</taxon>
        <taxon>Bacillota</taxon>
        <taxon>Bacilli</taxon>
        <taxon>Bacillales</taxon>
        <taxon>Bacillaceae</taxon>
        <taxon>Bacillus</taxon>
    </lineage>
</organism>
<comment type="caution">
    <text evidence="2">The sequence shown here is derived from an EMBL/GenBank/DDBJ whole genome shotgun (WGS) entry which is preliminary data.</text>
</comment>
<protein>
    <submittedName>
        <fullName evidence="2">Group-specific protein</fullName>
    </submittedName>
</protein>
<proteinExistence type="predicted"/>
<feature type="compositionally biased region" description="Basic and acidic residues" evidence="1">
    <location>
        <begin position="9"/>
        <end position="24"/>
    </location>
</feature>
<gene>
    <name evidence="2" type="ORF">FZD51_23485</name>
</gene>
<dbReference type="RefSeq" id="WP_148976943.1">
    <property type="nucleotide sequence ID" value="NZ_JBNIKT010000004.1"/>
</dbReference>
<dbReference type="Proteomes" id="UP000322139">
    <property type="component" value="Unassembled WGS sequence"/>
</dbReference>
<reference evidence="2 3" key="1">
    <citation type="submission" date="2019-08" db="EMBL/GenBank/DDBJ databases">
        <title>Bacillus genomes from the desert of Cuatro Cienegas, Coahuila.</title>
        <authorList>
            <person name="Olmedo-Alvarez G."/>
        </authorList>
    </citation>
    <scope>NUCLEOTIDE SEQUENCE [LARGE SCALE GENOMIC DNA]</scope>
    <source>
        <strain evidence="2 3">CH446_14T</strain>
    </source>
</reference>
<evidence type="ECO:0000256" key="1">
    <source>
        <dbReference type="SAM" id="MobiDB-lite"/>
    </source>
</evidence>
<name>A0A5D4QV97_9BACI</name>
<accession>A0A5D4QV97</accession>
<dbReference type="EMBL" id="VTER01000017">
    <property type="protein sequence ID" value="TYS41886.1"/>
    <property type="molecule type" value="Genomic_DNA"/>
</dbReference>
<evidence type="ECO:0000313" key="3">
    <source>
        <dbReference type="Proteomes" id="UP000322139"/>
    </source>
</evidence>
<sequence length="77" mass="9313">MSECQLNHSAEDVKNKYEQQKEHLPSQLQPLMEEFLQKEHTQDILNDVFHLLKKYDLASEDEKEERERRLYLVVNNV</sequence>
<evidence type="ECO:0000313" key="2">
    <source>
        <dbReference type="EMBL" id="TYS41886.1"/>
    </source>
</evidence>
<feature type="region of interest" description="Disordered" evidence="1">
    <location>
        <begin position="1"/>
        <end position="24"/>
    </location>
</feature>
<dbReference type="AlphaFoldDB" id="A0A5D4QV97"/>